<dbReference type="AlphaFoldDB" id="A0A3P7LV76"/>
<evidence type="ECO:0000256" key="1">
    <source>
        <dbReference type="SAM" id="MobiDB-lite"/>
    </source>
</evidence>
<evidence type="ECO:0000313" key="3">
    <source>
        <dbReference type="Proteomes" id="UP000281553"/>
    </source>
</evidence>
<organism evidence="2 3">
    <name type="scientific">Dibothriocephalus latus</name>
    <name type="common">Fish tapeworm</name>
    <name type="synonym">Diphyllobothrium latum</name>
    <dbReference type="NCBI Taxonomy" id="60516"/>
    <lineage>
        <taxon>Eukaryota</taxon>
        <taxon>Metazoa</taxon>
        <taxon>Spiralia</taxon>
        <taxon>Lophotrochozoa</taxon>
        <taxon>Platyhelminthes</taxon>
        <taxon>Cestoda</taxon>
        <taxon>Eucestoda</taxon>
        <taxon>Diphyllobothriidea</taxon>
        <taxon>Diphyllobothriidae</taxon>
        <taxon>Dibothriocephalus</taxon>
    </lineage>
</organism>
<feature type="region of interest" description="Disordered" evidence="1">
    <location>
        <begin position="22"/>
        <end position="46"/>
    </location>
</feature>
<accession>A0A3P7LV76</accession>
<feature type="compositionally biased region" description="Basic and acidic residues" evidence="1">
    <location>
        <begin position="22"/>
        <end position="38"/>
    </location>
</feature>
<keyword evidence="3" id="KW-1185">Reference proteome</keyword>
<protein>
    <submittedName>
        <fullName evidence="2">Uncharacterized protein</fullName>
    </submittedName>
</protein>
<name>A0A3P7LV76_DIBLA</name>
<sequence length="113" mass="12592">MHNATTYTVFMCRLVLVDRRKLEHEPQSSPERSRRTLDRSGACSPGVRHYDDVEVPPFASSAAATIAQYYDEGVFSGDESEAPRPGLWKQRLSPPTGHFAFVKSSPPSVCTKH</sequence>
<evidence type="ECO:0000313" key="2">
    <source>
        <dbReference type="EMBL" id="VDN20864.1"/>
    </source>
</evidence>
<proteinExistence type="predicted"/>
<gene>
    <name evidence="2" type="ORF">DILT_LOCUS13716</name>
</gene>
<reference evidence="2 3" key="1">
    <citation type="submission" date="2018-11" db="EMBL/GenBank/DDBJ databases">
        <authorList>
            <consortium name="Pathogen Informatics"/>
        </authorList>
    </citation>
    <scope>NUCLEOTIDE SEQUENCE [LARGE SCALE GENOMIC DNA]</scope>
</reference>
<dbReference type="EMBL" id="UYRU01071308">
    <property type="protein sequence ID" value="VDN20864.1"/>
    <property type="molecule type" value="Genomic_DNA"/>
</dbReference>
<dbReference type="Proteomes" id="UP000281553">
    <property type="component" value="Unassembled WGS sequence"/>
</dbReference>